<name>A0A3M2MIQ6_9ACTN</name>
<evidence type="ECO:0000313" key="5">
    <source>
        <dbReference type="Proteomes" id="UP000282674"/>
    </source>
</evidence>
<evidence type="ECO:0000313" key="4">
    <source>
        <dbReference type="EMBL" id="RMI47228.1"/>
    </source>
</evidence>
<evidence type="ECO:0000256" key="1">
    <source>
        <dbReference type="SAM" id="MobiDB-lite"/>
    </source>
</evidence>
<feature type="domain" description="Type VII secretion system protein EssD-like" evidence="3">
    <location>
        <begin position="70"/>
        <end position="195"/>
    </location>
</feature>
<dbReference type="InterPro" id="IPR044927">
    <property type="entry name" value="Endonuclea_NS_2"/>
</dbReference>
<feature type="region of interest" description="Disordered" evidence="1">
    <location>
        <begin position="1"/>
        <end position="20"/>
    </location>
</feature>
<feature type="chain" id="PRO_5018221507" description="Type VII secretion system protein EssD-like domain-containing protein" evidence="2">
    <location>
        <begin position="38"/>
        <end position="236"/>
    </location>
</feature>
<protein>
    <recommendedName>
        <fullName evidence="3">Type VII secretion system protein EssD-like domain-containing protein</fullName>
    </recommendedName>
</protein>
<dbReference type="Proteomes" id="UP000282674">
    <property type="component" value="Unassembled WGS sequence"/>
</dbReference>
<sequence>MCFPSRRTSRSPRRKDTPVTRARAALALVAVATAATACTSSTGSAPPSKAGEVASSTKVDQVPCAEHLKPNATYHANGASYFTDAKGRPERAEANNLTSSVADRGSCQGKAGHMSGTTGYDGGHLIAATLKGVDERYDLVPQWASLNRGLYERMEAGTKRCLSKPGGRILHYRIKVSYANGTTLTPNRYDTDIQVSTSGHGAQTLKLTMPNRALTTTENTALRGQLDKGLTAAGCK</sequence>
<evidence type="ECO:0000259" key="3">
    <source>
        <dbReference type="Pfam" id="PF13930"/>
    </source>
</evidence>
<organism evidence="4 5">
    <name type="scientific">Actinomadura harenae</name>
    <dbReference type="NCBI Taxonomy" id="2483351"/>
    <lineage>
        <taxon>Bacteria</taxon>
        <taxon>Bacillati</taxon>
        <taxon>Actinomycetota</taxon>
        <taxon>Actinomycetes</taxon>
        <taxon>Streptosporangiales</taxon>
        <taxon>Thermomonosporaceae</taxon>
        <taxon>Actinomadura</taxon>
    </lineage>
</organism>
<keyword evidence="5" id="KW-1185">Reference proteome</keyword>
<dbReference type="InterPro" id="IPR044929">
    <property type="entry name" value="DNA/RNA_non-sp_Endonuclease_sf"/>
</dbReference>
<feature type="signal peptide" evidence="2">
    <location>
        <begin position="1"/>
        <end position="37"/>
    </location>
</feature>
<dbReference type="EMBL" id="RFFG01000004">
    <property type="protein sequence ID" value="RMI47228.1"/>
    <property type="molecule type" value="Genomic_DNA"/>
</dbReference>
<comment type="caution">
    <text evidence="4">The sequence shown here is derived from an EMBL/GenBank/DDBJ whole genome shotgun (WGS) entry which is preliminary data.</text>
</comment>
<dbReference type="AlphaFoldDB" id="A0A3M2MIQ6"/>
<feature type="region of interest" description="Disordered" evidence="1">
    <location>
        <begin position="92"/>
        <end position="114"/>
    </location>
</feature>
<gene>
    <name evidence="4" type="ORF">EBO15_03320</name>
</gene>
<dbReference type="Pfam" id="PF13930">
    <property type="entry name" value="Endonuclea_NS_2"/>
    <property type="match status" value="1"/>
</dbReference>
<evidence type="ECO:0000256" key="2">
    <source>
        <dbReference type="SAM" id="SignalP"/>
    </source>
</evidence>
<accession>A0A3M2MIQ6</accession>
<dbReference type="Gene3D" id="3.40.570.10">
    <property type="entry name" value="Extracellular Endonuclease, subunit A"/>
    <property type="match status" value="1"/>
</dbReference>
<reference evidence="4 5" key="1">
    <citation type="submission" date="2018-10" db="EMBL/GenBank/DDBJ databases">
        <title>Isolation from soil.</title>
        <authorList>
            <person name="Hu J."/>
        </authorList>
    </citation>
    <scope>NUCLEOTIDE SEQUENCE [LARGE SCALE GENOMIC DNA]</scope>
    <source>
        <strain evidence="4 5">NEAU-Ht49</strain>
    </source>
</reference>
<proteinExistence type="predicted"/>
<keyword evidence="2" id="KW-0732">Signal</keyword>